<name>A0A5C3NIS5_9AGAM</name>
<dbReference type="Gene3D" id="3.40.630.30">
    <property type="match status" value="1"/>
</dbReference>
<evidence type="ECO:0000313" key="2">
    <source>
        <dbReference type="EMBL" id="TFK56735.1"/>
    </source>
</evidence>
<dbReference type="EMBL" id="ML213503">
    <property type="protein sequence ID" value="TFK56735.1"/>
    <property type="molecule type" value="Genomic_DNA"/>
</dbReference>
<organism evidence="2 3">
    <name type="scientific">Heliocybe sulcata</name>
    <dbReference type="NCBI Taxonomy" id="5364"/>
    <lineage>
        <taxon>Eukaryota</taxon>
        <taxon>Fungi</taxon>
        <taxon>Dikarya</taxon>
        <taxon>Basidiomycota</taxon>
        <taxon>Agaricomycotina</taxon>
        <taxon>Agaricomycetes</taxon>
        <taxon>Gloeophyllales</taxon>
        <taxon>Gloeophyllaceae</taxon>
        <taxon>Heliocybe</taxon>
    </lineage>
</organism>
<sequence>MPIPTTLISQPFKTQHYHHASSVPAAVLDALRSDIQTERNANIILPHLLKCLQKEQHGEPISANQVWVTCQHGGVLDFVLSCTEGPMGRYPIFIFAAAPFAQLLDANYVGAAVAALIQQLQRAGVPPERVFSVFAPEPVAQAFACLWRDVTGVPLAASPEYYAATFSYCNAASFIDSRTSTYDGFTFTPRPAVERDVPFIAELGKAFSETSPPFVLSYEQASKEAEMLVRERQVWVHEIRQGAGPPDIASIVAFTRVSQNVAAITKVFTNPRWRNKGCALRLVRRVTKHLLKTKEAVVLYVSHGNPAARVYDQVGFVGLADDAREFSGVDRWLELGFDQRFVDIGHW</sequence>
<dbReference type="Pfam" id="PF08445">
    <property type="entry name" value="FR47"/>
    <property type="match status" value="1"/>
</dbReference>
<dbReference type="InterPro" id="IPR000182">
    <property type="entry name" value="GNAT_dom"/>
</dbReference>
<dbReference type="InterPro" id="IPR016181">
    <property type="entry name" value="Acyl_CoA_acyltransferase"/>
</dbReference>
<gene>
    <name evidence="2" type="ORF">OE88DRAFT_51385</name>
</gene>
<feature type="domain" description="N-acetyltransferase" evidence="1">
    <location>
        <begin position="187"/>
        <end position="338"/>
    </location>
</feature>
<dbReference type="Proteomes" id="UP000305948">
    <property type="component" value="Unassembled WGS sequence"/>
</dbReference>
<dbReference type="GO" id="GO:0016747">
    <property type="term" value="F:acyltransferase activity, transferring groups other than amino-acyl groups"/>
    <property type="evidence" value="ECO:0007669"/>
    <property type="project" value="InterPro"/>
</dbReference>
<reference evidence="2 3" key="1">
    <citation type="journal article" date="2019" name="Nat. Ecol. Evol.">
        <title>Megaphylogeny resolves global patterns of mushroom evolution.</title>
        <authorList>
            <person name="Varga T."/>
            <person name="Krizsan K."/>
            <person name="Foldi C."/>
            <person name="Dima B."/>
            <person name="Sanchez-Garcia M."/>
            <person name="Sanchez-Ramirez S."/>
            <person name="Szollosi G.J."/>
            <person name="Szarkandi J.G."/>
            <person name="Papp V."/>
            <person name="Albert L."/>
            <person name="Andreopoulos W."/>
            <person name="Angelini C."/>
            <person name="Antonin V."/>
            <person name="Barry K.W."/>
            <person name="Bougher N.L."/>
            <person name="Buchanan P."/>
            <person name="Buyck B."/>
            <person name="Bense V."/>
            <person name="Catcheside P."/>
            <person name="Chovatia M."/>
            <person name="Cooper J."/>
            <person name="Damon W."/>
            <person name="Desjardin D."/>
            <person name="Finy P."/>
            <person name="Geml J."/>
            <person name="Haridas S."/>
            <person name="Hughes K."/>
            <person name="Justo A."/>
            <person name="Karasinski D."/>
            <person name="Kautmanova I."/>
            <person name="Kiss B."/>
            <person name="Kocsube S."/>
            <person name="Kotiranta H."/>
            <person name="LaButti K.M."/>
            <person name="Lechner B.E."/>
            <person name="Liimatainen K."/>
            <person name="Lipzen A."/>
            <person name="Lukacs Z."/>
            <person name="Mihaltcheva S."/>
            <person name="Morgado L.N."/>
            <person name="Niskanen T."/>
            <person name="Noordeloos M.E."/>
            <person name="Ohm R.A."/>
            <person name="Ortiz-Santana B."/>
            <person name="Ovrebo C."/>
            <person name="Racz N."/>
            <person name="Riley R."/>
            <person name="Savchenko A."/>
            <person name="Shiryaev A."/>
            <person name="Soop K."/>
            <person name="Spirin V."/>
            <person name="Szebenyi C."/>
            <person name="Tomsovsky M."/>
            <person name="Tulloss R.E."/>
            <person name="Uehling J."/>
            <person name="Grigoriev I.V."/>
            <person name="Vagvolgyi C."/>
            <person name="Papp T."/>
            <person name="Martin F.M."/>
            <person name="Miettinen O."/>
            <person name="Hibbett D.S."/>
            <person name="Nagy L.G."/>
        </authorList>
    </citation>
    <scope>NUCLEOTIDE SEQUENCE [LARGE SCALE GENOMIC DNA]</scope>
    <source>
        <strain evidence="2 3">OMC1185</strain>
    </source>
</reference>
<dbReference type="InterPro" id="IPR013653">
    <property type="entry name" value="GCN5-like_dom"/>
</dbReference>
<protein>
    <recommendedName>
        <fullName evidence="1">N-acetyltransferase domain-containing protein</fullName>
    </recommendedName>
</protein>
<proteinExistence type="predicted"/>
<evidence type="ECO:0000313" key="3">
    <source>
        <dbReference type="Proteomes" id="UP000305948"/>
    </source>
</evidence>
<dbReference type="SUPFAM" id="SSF55729">
    <property type="entry name" value="Acyl-CoA N-acyltransferases (Nat)"/>
    <property type="match status" value="1"/>
</dbReference>
<dbReference type="AlphaFoldDB" id="A0A5C3NIS5"/>
<accession>A0A5C3NIS5</accession>
<dbReference type="PROSITE" id="PS51186">
    <property type="entry name" value="GNAT"/>
    <property type="match status" value="1"/>
</dbReference>
<evidence type="ECO:0000259" key="1">
    <source>
        <dbReference type="PROSITE" id="PS51186"/>
    </source>
</evidence>
<dbReference type="OrthoDB" id="5372118at2759"/>
<keyword evidence="3" id="KW-1185">Reference proteome</keyword>